<evidence type="ECO:0000313" key="3">
    <source>
        <dbReference type="EMBL" id="CAF1595283.1"/>
    </source>
</evidence>
<proteinExistence type="predicted"/>
<reference evidence="3" key="1">
    <citation type="submission" date="2021-02" db="EMBL/GenBank/DDBJ databases">
        <authorList>
            <person name="Nowell W R."/>
        </authorList>
    </citation>
    <scope>NUCLEOTIDE SEQUENCE</scope>
</reference>
<feature type="region of interest" description="Disordered" evidence="1">
    <location>
        <begin position="1"/>
        <end position="22"/>
    </location>
</feature>
<dbReference type="EMBL" id="CAJNOL010004817">
    <property type="protein sequence ID" value="CAF1595283.1"/>
    <property type="molecule type" value="Genomic_DNA"/>
</dbReference>
<protein>
    <submittedName>
        <fullName evidence="3">Uncharacterized protein</fullName>
    </submittedName>
</protein>
<dbReference type="AlphaFoldDB" id="A0A816A9T7"/>
<evidence type="ECO:0000313" key="4">
    <source>
        <dbReference type="Proteomes" id="UP000663870"/>
    </source>
</evidence>
<comment type="caution">
    <text evidence="3">The sequence shown here is derived from an EMBL/GenBank/DDBJ whole genome shotgun (WGS) entry which is preliminary data.</text>
</comment>
<evidence type="ECO:0000256" key="1">
    <source>
        <dbReference type="SAM" id="MobiDB-lite"/>
    </source>
</evidence>
<sequence length="385" mass="46345">MVRKKSAAVKARTRKRTYERKKTQDRVSRSWRKLLLIVTAVNKFLRFRRWDIALACSTSDLNTSQSNKIFLNNVSFVQKDMESTYVNKTDATNYLEDLNVVQATIKTLISKDNLFRKRESERVTVIFQKKYTNNSNFREKEKTRSRTHGLEKYRKYVSFRQEKKQRSKTYILNKYHNNSDFRNRTKTEVLRKYYTDNSIRLKMIQRALNSYRSDNTLMKRNSRRLYNQRKRILKKYTIIQSHKCTIKHRDLYINSLNRFRQIIREGPDYICISCRLALFRNQVMPFVEEKYIKQNMTNEIKKHIQSYFDYSSSKEQKWICKLCLDKIKKKQMPSRAIMNKLKVCEVLSELKKLNNLEKHLIALRLPFMKVINLTSGKLSSRLAQK</sequence>
<gene>
    <name evidence="3" type="ORF">JXQ802_LOCUS47662</name>
    <name evidence="2" type="ORF">PYM288_LOCUS31750</name>
</gene>
<feature type="non-terminal residue" evidence="3">
    <location>
        <position position="1"/>
    </location>
</feature>
<dbReference type="Proteomes" id="UP000663854">
    <property type="component" value="Unassembled WGS sequence"/>
</dbReference>
<dbReference type="EMBL" id="CAJNOH010003483">
    <property type="protein sequence ID" value="CAF1338112.1"/>
    <property type="molecule type" value="Genomic_DNA"/>
</dbReference>
<organism evidence="3 4">
    <name type="scientific">Rotaria sordida</name>
    <dbReference type="NCBI Taxonomy" id="392033"/>
    <lineage>
        <taxon>Eukaryota</taxon>
        <taxon>Metazoa</taxon>
        <taxon>Spiralia</taxon>
        <taxon>Gnathifera</taxon>
        <taxon>Rotifera</taxon>
        <taxon>Eurotatoria</taxon>
        <taxon>Bdelloidea</taxon>
        <taxon>Philodinida</taxon>
        <taxon>Philodinidae</taxon>
        <taxon>Rotaria</taxon>
    </lineage>
</organism>
<name>A0A816A9T7_9BILA</name>
<keyword evidence="4" id="KW-1185">Reference proteome</keyword>
<evidence type="ECO:0000313" key="2">
    <source>
        <dbReference type="EMBL" id="CAF1338112.1"/>
    </source>
</evidence>
<accession>A0A816A9T7</accession>
<feature type="compositionally biased region" description="Basic residues" evidence="1">
    <location>
        <begin position="1"/>
        <end position="19"/>
    </location>
</feature>
<dbReference type="Proteomes" id="UP000663870">
    <property type="component" value="Unassembled WGS sequence"/>
</dbReference>